<dbReference type="STRING" id="425514.SAMN05443550_108130"/>
<dbReference type="FunFam" id="3.30.70.360:FF:000004">
    <property type="entry name" value="Peptidase M20 domain-containing protein 2"/>
    <property type="match status" value="1"/>
</dbReference>
<dbReference type="GO" id="GO:0071713">
    <property type="term" value="F:para-aminobenzoyl-glutamate hydrolase activity"/>
    <property type="evidence" value="ECO:0007669"/>
    <property type="project" value="TreeGrafter"/>
</dbReference>
<sequence>MQTALFMFNTYLMIKRITLLTMAVGLSCGVMAQNADKKKILSSLTAKTDEYTKVAKDIWSFEEVGYQEVKSSALLESELEKSGFTITKGVADIPTAFVATYGSGKPVIAILAEYDALPGISQTGNPVQESNGGKAGHGCGHNLFGTASTAAAIAVSEWLKSSGKPGTIKLMGCPAEEGGSGKVYMVRAGLFHDVDATLHWHPGNVNSAGTFNTLANISGKFRFKGISSHASGAPEKGRSALDAVEAMDNMVNMMREHIPSDTRVHYVITHGGEAPNVVPAFAEVYYYVRNQDKQVVKDVWARVVKAAEGAAMGTGTKMEVEITGGVYNMLPNLAMAKVMDANLRIVGGFTYTPEEKVWAEKIQTSFVGGKGPDLSSTAKIQAFEKEDVHGSSDVSDVSWTIPTTGLSTATFVPGSAGHSWQNVAAAGTSIGAKGMMIAAKTLALSAYDFFNSPVVLKAAAKEFAERRGTDFKYEAMLGDRKPPLDYRK</sequence>
<dbReference type="Gene3D" id="3.40.630.10">
    <property type="entry name" value="Zn peptidases"/>
    <property type="match status" value="1"/>
</dbReference>
<dbReference type="PANTHER" id="PTHR30575:SF0">
    <property type="entry name" value="XAA-ARG DIPEPTIDASE"/>
    <property type="match status" value="1"/>
</dbReference>
<keyword evidence="2" id="KW-0732">Signal</keyword>
<feature type="domain" description="Peptidase M20 dimerisation" evidence="3">
    <location>
        <begin position="217"/>
        <end position="308"/>
    </location>
</feature>
<dbReference type="PIRSF" id="PIRSF037227">
    <property type="entry name" value="Aminobenzoyl-glu_utiliz_pB"/>
    <property type="match status" value="1"/>
</dbReference>
<dbReference type="PANTHER" id="PTHR30575">
    <property type="entry name" value="PEPTIDASE M20"/>
    <property type="match status" value="1"/>
</dbReference>
<dbReference type="InterPro" id="IPR036264">
    <property type="entry name" value="Bact_exopeptidase_dim_dom"/>
</dbReference>
<dbReference type="SUPFAM" id="SSF53187">
    <property type="entry name" value="Zn-dependent exopeptidases"/>
    <property type="match status" value="1"/>
</dbReference>
<feature type="signal peptide" evidence="2">
    <location>
        <begin position="1"/>
        <end position="32"/>
    </location>
</feature>
<feature type="chain" id="PRO_5011702470" evidence="2">
    <location>
        <begin position="33"/>
        <end position="488"/>
    </location>
</feature>
<dbReference type="GO" id="GO:0016805">
    <property type="term" value="F:dipeptidase activity"/>
    <property type="evidence" value="ECO:0007669"/>
    <property type="project" value="TreeGrafter"/>
</dbReference>
<dbReference type="Proteomes" id="UP000198850">
    <property type="component" value="Unassembled WGS sequence"/>
</dbReference>
<dbReference type="InterPro" id="IPR052030">
    <property type="entry name" value="Peptidase_M20/M20A_hydrolases"/>
</dbReference>
<dbReference type="InterPro" id="IPR002933">
    <property type="entry name" value="Peptidase_M20"/>
</dbReference>
<dbReference type="InterPro" id="IPR011650">
    <property type="entry name" value="Peptidase_M20_dimer"/>
</dbReference>
<reference evidence="4 5" key="1">
    <citation type="submission" date="2016-10" db="EMBL/GenBank/DDBJ databases">
        <authorList>
            <person name="de Groot N.N."/>
        </authorList>
    </citation>
    <scope>NUCLEOTIDE SEQUENCE [LARGE SCALE GENOMIC DNA]</scope>
    <source>
        <strain evidence="4 5">DSM 19033</strain>
    </source>
</reference>
<evidence type="ECO:0000256" key="1">
    <source>
        <dbReference type="ARBA" id="ARBA00022801"/>
    </source>
</evidence>
<dbReference type="GO" id="GO:0005737">
    <property type="term" value="C:cytoplasm"/>
    <property type="evidence" value="ECO:0007669"/>
    <property type="project" value="TreeGrafter"/>
</dbReference>
<evidence type="ECO:0000313" key="5">
    <source>
        <dbReference type="Proteomes" id="UP000198850"/>
    </source>
</evidence>
<dbReference type="EMBL" id="FNRA01000008">
    <property type="protein sequence ID" value="SEB00670.1"/>
    <property type="molecule type" value="Genomic_DNA"/>
</dbReference>
<organism evidence="4 5">
    <name type="scientific">Pedobacter hartonius</name>
    <dbReference type="NCBI Taxonomy" id="425514"/>
    <lineage>
        <taxon>Bacteria</taxon>
        <taxon>Pseudomonadati</taxon>
        <taxon>Bacteroidota</taxon>
        <taxon>Sphingobacteriia</taxon>
        <taxon>Sphingobacteriales</taxon>
        <taxon>Sphingobacteriaceae</taxon>
        <taxon>Pedobacter</taxon>
    </lineage>
</organism>
<dbReference type="AlphaFoldDB" id="A0A1H4FUZ6"/>
<evidence type="ECO:0000259" key="3">
    <source>
        <dbReference type="Pfam" id="PF07687"/>
    </source>
</evidence>
<dbReference type="Pfam" id="PF01546">
    <property type="entry name" value="Peptidase_M20"/>
    <property type="match status" value="1"/>
</dbReference>
<name>A0A1H4FUZ6_9SPHI</name>
<evidence type="ECO:0000256" key="2">
    <source>
        <dbReference type="SAM" id="SignalP"/>
    </source>
</evidence>
<dbReference type="SUPFAM" id="SSF55031">
    <property type="entry name" value="Bacterial exopeptidase dimerisation domain"/>
    <property type="match status" value="1"/>
</dbReference>
<dbReference type="InterPro" id="IPR017145">
    <property type="entry name" value="Aminobenzoyl-glu_utiliz_pB"/>
</dbReference>
<protein>
    <submittedName>
        <fullName evidence="4">Aminobenzoyl-glutamate utilization protein B</fullName>
    </submittedName>
</protein>
<dbReference type="Pfam" id="PF07687">
    <property type="entry name" value="M20_dimer"/>
    <property type="match status" value="1"/>
</dbReference>
<dbReference type="GO" id="GO:0046657">
    <property type="term" value="P:folic acid catabolic process"/>
    <property type="evidence" value="ECO:0007669"/>
    <property type="project" value="TreeGrafter"/>
</dbReference>
<gene>
    <name evidence="4" type="ORF">SAMN05443550_108130</name>
</gene>
<keyword evidence="1" id="KW-0378">Hydrolase</keyword>
<accession>A0A1H4FUZ6</accession>
<proteinExistence type="predicted"/>
<evidence type="ECO:0000313" key="4">
    <source>
        <dbReference type="EMBL" id="SEB00670.1"/>
    </source>
</evidence>
<dbReference type="InterPro" id="IPR017439">
    <property type="entry name" value="Amidohydrolase"/>
</dbReference>
<dbReference type="Gene3D" id="3.30.70.360">
    <property type="match status" value="1"/>
</dbReference>
<dbReference type="NCBIfam" id="TIGR01891">
    <property type="entry name" value="amidohydrolases"/>
    <property type="match status" value="1"/>
</dbReference>
<keyword evidence="5" id="KW-1185">Reference proteome</keyword>